<sequence length="405" mass="44883">MHPAPRIVVFSSLFPSSVRPTAGVFIRERMFRVGAQLPLTVVAPVPYFPLQGLIRRWRPNYRPLPKPVEEQQGFRVHYPRFLAVPGLFRTLDGLSMALCCLPLLWRLKKQGYNLIDAHFAYPDGYAATRLGRWLHLPVTITLRGTEAPQARCPRRRRLMLAALASAQRVFAVAESLKRLVTELGAEAGKIQVVGNGVDTEIFHPVDKAEARRALGLPPAAPVLISVGGLVERKGFHRVIELLPALKRRHPDLHYLVVGGGGPEGDWSARLRRQVAELGLEDTVRFLGALPPARLKEPLSAADVFVLATANEGWANVFLEAMACGLPVVTTEVGGNREVVCREDLGRIVPFGQPEALLEALDQALRHPWDRAAIIAYARANAWDGRVAALCQAFRELVENTYRDSR</sequence>
<dbReference type="EMBL" id="OZ026884">
    <property type="protein sequence ID" value="CAL1241843.1"/>
    <property type="molecule type" value="Genomic_DNA"/>
</dbReference>
<accession>A0ABM9NMH2</accession>
<gene>
    <name evidence="3" type="ORF">MECH1_V1_3067</name>
</gene>
<evidence type="ECO:0000313" key="4">
    <source>
        <dbReference type="Proteomes" id="UP001497493"/>
    </source>
</evidence>
<dbReference type="Pfam" id="PF13439">
    <property type="entry name" value="Glyco_transf_4"/>
    <property type="match status" value="1"/>
</dbReference>
<feature type="domain" description="Glycosyl transferase family 1" evidence="1">
    <location>
        <begin position="206"/>
        <end position="378"/>
    </location>
</feature>
<evidence type="ECO:0000259" key="2">
    <source>
        <dbReference type="Pfam" id="PF13439"/>
    </source>
</evidence>
<organism evidence="3 4">
    <name type="scientific">Candidatus Methylocalor cossyra</name>
    <dbReference type="NCBI Taxonomy" id="3108543"/>
    <lineage>
        <taxon>Bacteria</taxon>
        <taxon>Pseudomonadati</taxon>
        <taxon>Pseudomonadota</taxon>
        <taxon>Gammaproteobacteria</taxon>
        <taxon>Methylococcales</taxon>
        <taxon>Methylococcaceae</taxon>
        <taxon>Candidatus Methylocalor</taxon>
    </lineage>
</organism>
<dbReference type="PANTHER" id="PTHR45947">
    <property type="entry name" value="SULFOQUINOVOSYL TRANSFERASE SQD2"/>
    <property type="match status" value="1"/>
</dbReference>
<evidence type="ECO:0000313" key="3">
    <source>
        <dbReference type="EMBL" id="CAL1241843.1"/>
    </source>
</evidence>
<dbReference type="InterPro" id="IPR001296">
    <property type="entry name" value="Glyco_trans_1"/>
</dbReference>
<dbReference type="PANTHER" id="PTHR45947:SF15">
    <property type="entry name" value="TEICHURONIC ACID BIOSYNTHESIS GLYCOSYLTRANSFERASE TUAC-RELATED"/>
    <property type="match status" value="1"/>
</dbReference>
<dbReference type="SUPFAM" id="SSF53756">
    <property type="entry name" value="UDP-Glycosyltransferase/glycogen phosphorylase"/>
    <property type="match status" value="1"/>
</dbReference>
<name>A0ABM9NMH2_9GAMM</name>
<keyword evidence="4" id="KW-1185">Reference proteome</keyword>
<keyword evidence="3" id="KW-0808">Transferase</keyword>
<dbReference type="InterPro" id="IPR050194">
    <property type="entry name" value="Glycosyltransferase_grp1"/>
</dbReference>
<protein>
    <submittedName>
        <fullName evidence="3">Glycosyl transferase family 1</fullName>
    </submittedName>
</protein>
<reference evidence="3 4" key="1">
    <citation type="submission" date="2024-04" db="EMBL/GenBank/DDBJ databases">
        <authorList>
            <person name="Cremers G."/>
        </authorList>
    </citation>
    <scope>NUCLEOTIDE SEQUENCE [LARGE SCALE GENOMIC DNA]</scope>
    <source>
        <strain evidence="3">MeCH1-AG</strain>
    </source>
</reference>
<dbReference type="Gene3D" id="3.40.50.2000">
    <property type="entry name" value="Glycogen Phosphorylase B"/>
    <property type="match status" value="2"/>
</dbReference>
<dbReference type="InterPro" id="IPR028098">
    <property type="entry name" value="Glyco_trans_4-like_N"/>
</dbReference>
<proteinExistence type="predicted"/>
<dbReference type="Proteomes" id="UP001497493">
    <property type="component" value="Chromosome"/>
</dbReference>
<feature type="domain" description="Glycosyltransferase subfamily 4-like N-terminal" evidence="2">
    <location>
        <begin position="72"/>
        <end position="200"/>
    </location>
</feature>
<dbReference type="GO" id="GO:0016740">
    <property type="term" value="F:transferase activity"/>
    <property type="evidence" value="ECO:0007669"/>
    <property type="project" value="UniProtKB-KW"/>
</dbReference>
<dbReference type="Pfam" id="PF00534">
    <property type="entry name" value="Glycos_transf_1"/>
    <property type="match status" value="1"/>
</dbReference>
<evidence type="ECO:0000259" key="1">
    <source>
        <dbReference type="Pfam" id="PF00534"/>
    </source>
</evidence>